<gene>
    <name evidence="2" type="ORF">EAE98_008232</name>
</gene>
<evidence type="ECO:0000313" key="3">
    <source>
        <dbReference type="Proteomes" id="UP000783213"/>
    </source>
</evidence>
<keyword evidence="1" id="KW-1133">Transmembrane helix</keyword>
<organism evidence="2 3">
    <name type="scientific">Botrytis deweyae</name>
    <dbReference type="NCBI Taxonomy" id="2478750"/>
    <lineage>
        <taxon>Eukaryota</taxon>
        <taxon>Fungi</taxon>
        <taxon>Dikarya</taxon>
        <taxon>Ascomycota</taxon>
        <taxon>Pezizomycotina</taxon>
        <taxon>Leotiomycetes</taxon>
        <taxon>Helotiales</taxon>
        <taxon>Sclerotiniaceae</taxon>
        <taxon>Botrytis</taxon>
    </lineage>
</organism>
<keyword evidence="3" id="KW-1185">Reference proteome</keyword>
<reference evidence="2 3" key="1">
    <citation type="journal article" date="2020" name="Genome Biol. Evol.">
        <title>Comparative genomics of Sclerotiniaceae.</title>
        <authorList>
            <person name="Valero Jimenez C.A."/>
            <person name="Steentjes M."/>
            <person name="Scholten O.E."/>
            <person name="Van Kan J.A.L."/>
        </authorList>
    </citation>
    <scope>NUCLEOTIDE SEQUENCE [LARGE SCALE GENOMIC DNA]</scope>
    <source>
        <strain evidence="2 3">B1</strain>
    </source>
</reference>
<proteinExistence type="predicted"/>
<name>A0ABQ7IES7_9HELO</name>
<dbReference type="EMBL" id="RCSX01000021">
    <property type="protein sequence ID" value="KAF7922021.1"/>
    <property type="molecule type" value="Genomic_DNA"/>
</dbReference>
<comment type="caution">
    <text evidence="2">The sequence shown here is derived from an EMBL/GenBank/DDBJ whole genome shotgun (WGS) entry which is preliminary data.</text>
</comment>
<dbReference type="RefSeq" id="XP_038807721.1">
    <property type="nucleotide sequence ID" value="XM_038955855.1"/>
</dbReference>
<feature type="transmembrane region" description="Helical" evidence="1">
    <location>
        <begin position="6"/>
        <end position="30"/>
    </location>
</feature>
<sequence>MSPQDTIAICFGIITFFMSLMGLIISYLSLRICMRHPHQSDTSVHAPNKFHRHEHIVIHPSSFPSSASGMSYGYEGFEGVGSSPGLGLVKRNQV</sequence>
<evidence type="ECO:0000313" key="2">
    <source>
        <dbReference type="EMBL" id="KAF7922021.1"/>
    </source>
</evidence>
<keyword evidence="1" id="KW-0812">Transmembrane</keyword>
<protein>
    <submittedName>
        <fullName evidence="2">Uncharacterized protein</fullName>
    </submittedName>
</protein>
<dbReference type="GeneID" id="62235005"/>
<accession>A0ABQ7IES7</accession>
<dbReference type="Proteomes" id="UP000783213">
    <property type="component" value="Unassembled WGS sequence"/>
</dbReference>
<evidence type="ECO:0000256" key="1">
    <source>
        <dbReference type="SAM" id="Phobius"/>
    </source>
</evidence>
<keyword evidence="1" id="KW-0472">Membrane</keyword>